<dbReference type="AlphaFoldDB" id="A0A1N6IAH4"/>
<name>A0A1N6IAH4_9RHOB</name>
<gene>
    <name evidence="1" type="ORF">SAMN05444002_3624</name>
</gene>
<dbReference type="STRING" id="1217970.SAMN05444002_3624"/>
<organism evidence="1 2">
    <name type="scientific">Vannielia litorea</name>
    <dbReference type="NCBI Taxonomy" id="1217970"/>
    <lineage>
        <taxon>Bacteria</taxon>
        <taxon>Pseudomonadati</taxon>
        <taxon>Pseudomonadota</taxon>
        <taxon>Alphaproteobacteria</taxon>
        <taxon>Rhodobacterales</taxon>
        <taxon>Paracoccaceae</taxon>
        <taxon>Vannielia</taxon>
    </lineage>
</organism>
<evidence type="ECO:0000313" key="2">
    <source>
        <dbReference type="Proteomes" id="UP000184932"/>
    </source>
</evidence>
<keyword evidence="2" id="KW-1185">Reference proteome</keyword>
<dbReference type="Pfam" id="PF12441">
    <property type="entry name" value="CopG_antitoxin"/>
    <property type="match status" value="1"/>
</dbReference>
<dbReference type="Proteomes" id="UP000184932">
    <property type="component" value="Unassembled WGS sequence"/>
</dbReference>
<evidence type="ECO:0000313" key="1">
    <source>
        <dbReference type="EMBL" id="SIO29010.1"/>
    </source>
</evidence>
<protein>
    <submittedName>
        <fullName evidence="1">Predicted DNA binding protein, CopG/RHH family</fullName>
    </submittedName>
</protein>
<proteinExistence type="predicted"/>
<sequence>MKTQKKPWPSLPSDEAAEAFVEEADLSEFDWSAAEPVAYEFEDKSARVTMRLPESQLAAIRAEAEKRGVKYQRFMRELMERGMRTLG</sequence>
<dbReference type="EMBL" id="FSRL01000002">
    <property type="protein sequence ID" value="SIO29010.1"/>
    <property type="molecule type" value="Genomic_DNA"/>
</dbReference>
<reference evidence="2" key="1">
    <citation type="submission" date="2016-11" db="EMBL/GenBank/DDBJ databases">
        <authorList>
            <person name="Varghese N."/>
            <person name="Submissions S."/>
        </authorList>
    </citation>
    <scope>NUCLEOTIDE SEQUENCE [LARGE SCALE GENOMIC DNA]</scope>
    <source>
        <strain evidence="2">DSM 29440</strain>
    </source>
</reference>
<dbReference type="RefSeq" id="WP_074257804.1">
    <property type="nucleotide sequence ID" value="NZ_FSRL01000002.1"/>
</dbReference>
<accession>A0A1N6IAH4</accession>
<dbReference type="InterPro" id="IPR022148">
    <property type="entry name" value="CopG_antitoxin"/>
</dbReference>
<dbReference type="OrthoDB" id="1551132at2"/>